<dbReference type="GeneID" id="87756073"/>
<name>A0A1G5W3C9_9FIRM</name>
<feature type="transmembrane region" description="Helical" evidence="2">
    <location>
        <begin position="56"/>
        <end position="73"/>
    </location>
</feature>
<keyword evidence="2" id="KW-0472">Membrane</keyword>
<feature type="transmembrane region" description="Helical" evidence="2">
    <location>
        <begin position="111"/>
        <end position="130"/>
    </location>
</feature>
<keyword evidence="2" id="KW-1133">Transmembrane helix</keyword>
<sequence length="226" mass="26216">MADRPVNNHKGIAKFLTYEGRISRKQFMIYHLYAFVVCITLLNLFLLAFPAWKLEALKGAVGLFCLISLFFWARRAHDLGWDARFIPVLAAANLVVYVLDSQGILSGSAHVVIGQGLQFLTGGLFMYLLMQPGHVGANAFGEDPVEEERENLKRKREEFREFKKKREALREKVRREQEKREYWKDAISGEPIDVEPVENKPVDHRVVEEYTEELRKHQEETGHHIH</sequence>
<evidence type="ECO:0000313" key="3">
    <source>
        <dbReference type="EMBL" id="SDA51785.1"/>
    </source>
</evidence>
<dbReference type="GO" id="GO:0016020">
    <property type="term" value="C:membrane"/>
    <property type="evidence" value="ECO:0007669"/>
    <property type="project" value="InterPro"/>
</dbReference>
<dbReference type="EMBL" id="FMXA01000012">
    <property type="protein sequence ID" value="SDA51785.1"/>
    <property type="molecule type" value="Genomic_DNA"/>
</dbReference>
<dbReference type="OrthoDB" id="9812349at2"/>
<dbReference type="RefSeq" id="WP_091364563.1">
    <property type="nucleotide sequence ID" value="NZ_FMXA01000012.1"/>
</dbReference>
<gene>
    <name evidence="3" type="ORF">SAMN02910343_01051</name>
</gene>
<organism evidence="3 4">
    <name type="scientific">Allisonella histaminiformans</name>
    <dbReference type="NCBI Taxonomy" id="209880"/>
    <lineage>
        <taxon>Bacteria</taxon>
        <taxon>Bacillati</taxon>
        <taxon>Bacillota</taxon>
        <taxon>Negativicutes</taxon>
        <taxon>Veillonellales</taxon>
        <taxon>Veillonellaceae</taxon>
        <taxon>Allisonella</taxon>
    </lineage>
</organism>
<evidence type="ECO:0000256" key="2">
    <source>
        <dbReference type="SAM" id="Phobius"/>
    </source>
</evidence>
<dbReference type="AlphaFoldDB" id="A0A1G5W3C9"/>
<dbReference type="Proteomes" id="UP000199689">
    <property type="component" value="Unassembled WGS sequence"/>
</dbReference>
<feature type="coiled-coil region" evidence="1">
    <location>
        <begin position="145"/>
        <end position="186"/>
    </location>
</feature>
<accession>A0A1G5W3C9</accession>
<evidence type="ECO:0000256" key="1">
    <source>
        <dbReference type="SAM" id="Coils"/>
    </source>
</evidence>
<reference evidence="3 4" key="1">
    <citation type="submission" date="2016-10" db="EMBL/GenBank/DDBJ databases">
        <authorList>
            <person name="de Groot N.N."/>
        </authorList>
    </citation>
    <scope>NUCLEOTIDE SEQUENCE [LARGE SCALE GENOMIC DNA]</scope>
    <source>
        <strain evidence="3 4">DSM 15230</strain>
    </source>
</reference>
<feature type="transmembrane region" description="Helical" evidence="2">
    <location>
        <begin position="30"/>
        <end position="50"/>
    </location>
</feature>
<evidence type="ECO:0000313" key="4">
    <source>
        <dbReference type="Proteomes" id="UP000199689"/>
    </source>
</evidence>
<dbReference type="STRING" id="209880.SAMN02910343_01051"/>
<keyword evidence="4" id="KW-1185">Reference proteome</keyword>
<dbReference type="InterPro" id="IPR008523">
    <property type="entry name" value="DUF805"/>
</dbReference>
<protein>
    <submittedName>
        <fullName evidence="3">Uncharacterized membrane protein YhaH, DUF805 family</fullName>
    </submittedName>
</protein>
<proteinExistence type="predicted"/>
<keyword evidence="1" id="KW-0175">Coiled coil</keyword>
<feature type="transmembrane region" description="Helical" evidence="2">
    <location>
        <begin position="85"/>
        <end position="105"/>
    </location>
</feature>
<keyword evidence="2" id="KW-0812">Transmembrane</keyword>
<dbReference type="Pfam" id="PF05656">
    <property type="entry name" value="DUF805"/>
    <property type="match status" value="1"/>
</dbReference>